<name>A0A8S9US67_PHYIN</name>
<keyword evidence="1" id="KW-0175">Coiled coil</keyword>
<proteinExistence type="predicted"/>
<organism evidence="2 3">
    <name type="scientific">Phytophthora infestans</name>
    <name type="common">Potato late blight agent</name>
    <name type="synonym">Botrytis infestans</name>
    <dbReference type="NCBI Taxonomy" id="4787"/>
    <lineage>
        <taxon>Eukaryota</taxon>
        <taxon>Sar</taxon>
        <taxon>Stramenopiles</taxon>
        <taxon>Oomycota</taxon>
        <taxon>Peronosporomycetes</taxon>
        <taxon>Peronosporales</taxon>
        <taxon>Peronosporaceae</taxon>
        <taxon>Phytophthora</taxon>
    </lineage>
</organism>
<dbReference type="EMBL" id="JAACNO010001006">
    <property type="protein sequence ID" value="KAF4143540.1"/>
    <property type="molecule type" value="Genomic_DNA"/>
</dbReference>
<evidence type="ECO:0000313" key="2">
    <source>
        <dbReference type="EMBL" id="KAF4143540.1"/>
    </source>
</evidence>
<dbReference type="CDD" id="cd14686">
    <property type="entry name" value="bZIP"/>
    <property type="match status" value="1"/>
</dbReference>
<reference evidence="2" key="1">
    <citation type="submission" date="2020-03" db="EMBL/GenBank/DDBJ databases">
        <title>Hybrid Assembly of Korean Phytophthora infestans isolates.</title>
        <authorList>
            <person name="Prokchorchik M."/>
            <person name="Lee Y."/>
            <person name="Seo J."/>
            <person name="Cho J.-H."/>
            <person name="Park Y.-E."/>
            <person name="Jang D.-C."/>
            <person name="Im J.-S."/>
            <person name="Choi J.-G."/>
            <person name="Park H.-J."/>
            <person name="Lee G.-B."/>
            <person name="Lee Y.-G."/>
            <person name="Hong S.-Y."/>
            <person name="Cho K."/>
            <person name="Sohn K.H."/>
        </authorList>
    </citation>
    <scope>NUCLEOTIDE SEQUENCE</scope>
    <source>
        <strain evidence="2">KR_2_A2</strain>
    </source>
</reference>
<comment type="caution">
    <text evidence="2">The sequence shown here is derived from an EMBL/GenBank/DDBJ whole genome shotgun (WGS) entry which is preliminary data.</text>
</comment>
<dbReference type="AlphaFoldDB" id="A0A8S9US67"/>
<evidence type="ECO:0000313" key="3">
    <source>
        <dbReference type="Proteomes" id="UP000704712"/>
    </source>
</evidence>
<evidence type="ECO:0000256" key="1">
    <source>
        <dbReference type="SAM" id="Coils"/>
    </source>
</evidence>
<protein>
    <recommendedName>
        <fullName evidence="4">BZIP domain-containing protein</fullName>
    </recommendedName>
</protein>
<dbReference type="Proteomes" id="UP000704712">
    <property type="component" value="Unassembled WGS sequence"/>
</dbReference>
<feature type="coiled-coil region" evidence="1">
    <location>
        <begin position="85"/>
        <end position="125"/>
    </location>
</feature>
<gene>
    <name evidence="2" type="ORF">GN958_ATG07273</name>
</gene>
<evidence type="ECO:0008006" key="4">
    <source>
        <dbReference type="Google" id="ProtNLM"/>
    </source>
</evidence>
<accession>A0A8S9US67</accession>
<sequence length="185" mass="21034">MEGRALYPPNRHVLSDTVISDVMQRARKPSYAPPSDASVLLSMQKSQLPSVHLAISAAARGHHVPQVTTDSSSPQNGLRVDKAALRRERNRMHQARHKMKQLKKVEDLETSIRQLREEVQQFKLQREVLSVGLMSNTTVWNVAAEYFRMFRYGVRSSDLSTQNYALVVTSSSLKAVSCFQLWRRA</sequence>